<sequence>MGNVPFAACWDRLDRADKHRYSLVEVWNEYIDTSPFDFTFEHQGDGVHILQACQSRPIPVAFALELGEWLYNLRACLDYTVWAACAHVTGRLPPPDEGILQFPAYDTPKAWNNNIHRLKHLDEPHRDMLLKMQPFNNTSGASVIAVINELARIDRHRRLTISTTYLAEMEPVVSVPQGCEVKLQWGQRLLINGRADLARITISPWRDGFAAEINPRVGIDPEVAEWPNLPFWKTIRLTDRLMMAQSFVESVVAAFEYDCTGASRRADLLAEDYKNECARREYLKEPVTPTNKPVWDPPIGAISSTLERFNGESFPRGPGPAES</sequence>
<reference evidence="1 2" key="1">
    <citation type="journal article" date="2019" name="Int. J. Syst. Evol. Microbiol.">
        <title>The Global Catalogue of Microorganisms (GCM) 10K type strain sequencing project: providing services to taxonomists for standard genome sequencing and annotation.</title>
        <authorList>
            <consortium name="The Broad Institute Genomics Platform"/>
            <consortium name="The Broad Institute Genome Sequencing Center for Infectious Disease"/>
            <person name="Wu L."/>
            <person name="Ma J."/>
        </authorList>
    </citation>
    <scope>NUCLEOTIDE SEQUENCE [LARGE SCALE GENOMIC DNA]</scope>
    <source>
        <strain evidence="1 2">JCM 14718</strain>
    </source>
</reference>
<keyword evidence="2" id="KW-1185">Reference proteome</keyword>
<evidence type="ECO:0000313" key="2">
    <source>
        <dbReference type="Proteomes" id="UP001500618"/>
    </source>
</evidence>
<dbReference type="RefSeq" id="WP_344315296.1">
    <property type="nucleotide sequence ID" value="NZ_BAAANY010000045.1"/>
</dbReference>
<accession>A0ABN2J9I6</accession>
<comment type="caution">
    <text evidence="1">The sequence shown here is derived from an EMBL/GenBank/DDBJ whole genome shotgun (WGS) entry which is preliminary data.</text>
</comment>
<dbReference type="EMBL" id="BAAANY010000045">
    <property type="protein sequence ID" value="GAA1720588.1"/>
    <property type="molecule type" value="Genomic_DNA"/>
</dbReference>
<proteinExistence type="predicted"/>
<evidence type="ECO:0000313" key="1">
    <source>
        <dbReference type="EMBL" id="GAA1720588.1"/>
    </source>
</evidence>
<dbReference type="Proteomes" id="UP001500618">
    <property type="component" value="Unassembled WGS sequence"/>
</dbReference>
<organism evidence="1 2">
    <name type="scientific">Fodinicola feengrottensis</name>
    <dbReference type="NCBI Taxonomy" id="435914"/>
    <lineage>
        <taxon>Bacteria</taxon>
        <taxon>Bacillati</taxon>
        <taxon>Actinomycetota</taxon>
        <taxon>Actinomycetes</taxon>
        <taxon>Mycobacteriales</taxon>
        <taxon>Fodinicola</taxon>
    </lineage>
</organism>
<gene>
    <name evidence="1" type="ORF">GCM10009765_81020</name>
</gene>
<protein>
    <submittedName>
        <fullName evidence="1">Uncharacterized protein</fullName>
    </submittedName>
</protein>
<name>A0ABN2J9I6_9ACTN</name>